<dbReference type="EMBL" id="CP120630">
    <property type="protein sequence ID" value="WEW60931.1"/>
    <property type="molecule type" value="Genomic_DNA"/>
</dbReference>
<keyword evidence="6" id="KW-1185">Reference proteome</keyword>
<reference evidence="5" key="1">
    <citation type="submission" date="2023-03" db="EMBL/GenBank/DDBJ databases">
        <title>Emydomyces testavorans Genome Sequence.</title>
        <authorList>
            <person name="Hoyer L."/>
        </authorList>
    </citation>
    <scope>NUCLEOTIDE SEQUENCE</scope>
    <source>
        <strain evidence="5">16-2883</strain>
    </source>
</reference>
<evidence type="ECO:0000313" key="6">
    <source>
        <dbReference type="Proteomes" id="UP001219355"/>
    </source>
</evidence>
<dbReference type="PANTHER" id="PTHR45994:SF1">
    <property type="entry name" value="FI21225P1"/>
    <property type="match status" value="1"/>
</dbReference>
<sequence length="830" mass="90483">MVSVINHDRAALLAREAVELVDAGHRQAATRNLREAIALAPENSEVKAAFLKVREDEEINHPLLTLCRRYINQQDEDAGREATKYLQQEGLEPPPAVALESLKLLLGVPAPKLSTTQDDIISGLVRQSAACRLHFAAELQNSVTHFFDELYDRGDGSVVCLDTVVLDKGLWQSDQNRSHCESELLQLFIAKLMESGHDHDGRSLKGIARLLAVDAHSLHHLIDEEGFDVILSSLDLRLPIDVRSQATLATAKYLEASQETGQQLFTNIIKARVAKQRQEDYIIAFSAAAVVFPLIPAIASTLFLSEGFLQSLTPLLYRRQKYSALELTILELFNAACIDRACRDAIDKHHSDWLLHTLSNGSQQATGLAALIMAKIQTSEKTAEASSSSSCVEEANAGSHDLVEGFKGLLSQQPSGESIGHIIEGLAYSSVRPEVKEQIANDPSFLKNFFHVLTNQKVENTVLYGGLMTIWNITKYRPNLSEEQKKLSELKAYANTSRPMQPDKLDDEEHVKNRCMAVIDAGIMPLLLECGKQKLTSIQSLNYQILLALSKDPRSRGKLAQQGAVRLLVAGLTPGGDAPRQLDEAAYNAAHALARILISVNPSHVFPSSGFPQITSAIRPLLLLLTPPESSADQPRDLLPVFESLLALTNLASSPDRNAGATIVRAGWSTVEDLLLSSHSYIQRSACELACNLMTCEQGIGKFADGSARASQRLHIILALADVEDLPTRRAAGGALAMLTEYDSAVSAILDRARGLEIILGLCGDDDEGLVHRGVVCVQNLVRTTGDIGKRAKKELLEKGAPDQLKKCLTKSHNPAVVESGVEALKAMID</sequence>
<dbReference type="GO" id="GO:0051879">
    <property type="term" value="F:Hsp90 protein binding"/>
    <property type="evidence" value="ECO:0007669"/>
    <property type="project" value="TreeGrafter"/>
</dbReference>
<dbReference type="InterPro" id="IPR011989">
    <property type="entry name" value="ARM-like"/>
</dbReference>
<keyword evidence="3" id="KW-0472">Membrane</keyword>
<gene>
    <name evidence="5" type="primary">SHE4</name>
    <name evidence="5" type="ORF">PRK78_006419</name>
</gene>
<protein>
    <submittedName>
        <fullName evidence="5">SWI5-dependent HO expression protein 4</fullName>
    </submittedName>
</protein>
<dbReference type="PANTHER" id="PTHR45994">
    <property type="entry name" value="FI21225P1"/>
    <property type="match status" value="1"/>
</dbReference>
<feature type="transmembrane region" description="Helical" evidence="3">
    <location>
        <begin position="281"/>
        <end position="304"/>
    </location>
</feature>
<keyword evidence="3" id="KW-1133">Transmembrane helix</keyword>
<dbReference type="InterPro" id="IPR016024">
    <property type="entry name" value="ARM-type_fold"/>
</dbReference>
<evidence type="ECO:0000256" key="2">
    <source>
        <dbReference type="ARBA" id="ARBA00022490"/>
    </source>
</evidence>
<evidence type="ECO:0000259" key="4">
    <source>
        <dbReference type="Pfam" id="PF11701"/>
    </source>
</evidence>
<dbReference type="Gene3D" id="1.25.10.100">
    <property type="match status" value="1"/>
</dbReference>
<evidence type="ECO:0000256" key="3">
    <source>
        <dbReference type="SAM" id="Phobius"/>
    </source>
</evidence>
<name>A0AAF0DLC4_9EURO</name>
<dbReference type="Proteomes" id="UP001219355">
    <property type="component" value="Chromosome 4"/>
</dbReference>
<dbReference type="SUPFAM" id="SSF48371">
    <property type="entry name" value="ARM repeat"/>
    <property type="match status" value="2"/>
</dbReference>
<dbReference type="Pfam" id="PF11701">
    <property type="entry name" value="UNC45-central"/>
    <property type="match status" value="1"/>
</dbReference>
<dbReference type="AlphaFoldDB" id="A0AAF0DLC4"/>
<comment type="subcellular location">
    <subcellularLocation>
        <location evidence="1">Cytoplasm</location>
    </subcellularLocation>
</comment>
<evidence type="ECO:0000256" key="1">
    <source>
        <dbReference type="ARBA" id="ARBA00004496"/>
    </source>
</evidence>
<evidence type="ECO:0000313" key="5">
    <source>
        <dbReference type="EMBL" id="WEW60931.1"/>
    </source>
</evidence>
<feature type="domain" description="UNC-45/Cro1/She4 central" evidence="4">
    <location>
        <begin position="226"/>
        <end position="376"/>
    </location>
</feature>
<keyword evidence="2" id="KW-0963">Cytoplasm</keyword>
<keyword evidence="3" id="KW-0812">Transmembrane</keyword>
<dbReference type="InterPro" id="IPR024660">
    <property type="entry name" value="UCS_central_dom"/>
</dbReference>
<accession>A0AAF0DLC4</accession>
<dbReference type="GO" id="GO:0005737">
    <property type="term" value="C:cytoplasm"/>
    <property type="evidence" value="ECO:0007669"/>
    <property type="project" value="UniProtKB-SubCell"/>
</dbReference>
<dbReference type="Gene3D" id="1.25.10.10">
    <property type="entry name" value="Leucine-rich Repeat Variant"/>
    <property type="match status" value="1"/>
</dbReference>
<proteinExistence type="predicted"/>
<organism evidence="5 6">
    <name type="scientific">Emydomyces testavorans</name>
    <dbReference type="NCBI Taxonomy" id="2070801"/>
    <lineage>
        <taxon>Eukaryota</taxon>
        <taxon>Fungi</taxon>
        <taxon>Dikarya</taxon>
        <taxon>Ascomycota</taxon>
        <taxon>Pezizomycotina</taxon>
        <taxon>Eurotiomycetes</taxon>
        <taxon>Eurotiomycetidae</taxon>
        <taxon>Onygenales</taxon>
        <taxon>Nannizziopsiaceae</taxon>
        <taxon>Emydomyces</taxon>
    </lineage>
</organism>